<evidence type="ECO:0000313" key="3">
    <source>
        <dbReference type="EMBL" id="USS46274.1"/>
    </source>
</evidence>
<name>A0AAQ0BSW8_BURGL</name>
<reference evidence="2 4" key="1">
    <citation type="submission" date="2020-12" db="EMBL/GenBank/DDBJ databases">
        <title>FDA dAtabase for Regulatory Grade micrObial Sequences (FDA-ARGOS): Supporting development and validation of Infectious Disease Dx tests.</title>
        <authorList>
            <person name="Minogue T."/>
            <person name="Wolcott M."/>
            <person name="Wasieloski L."/>
            <person name="Aguilar W."/>
            <person name="Moore D."/>
            <person name="Jaissle J."/>
            <person name="Tallon L."/>
            <person name="Sadzewicz L."/>
            <person name="Zhao X."/>
            <person name="Boylan J."/>
            <person name="Ott S."/>
            <person name="Bowen H."/>
            <person name="Vavikolanu K."/>
            <person name="Mehta A."/>
            <person name="Aluvathingal J."/>
            <person name="Nadendla S."/>
            <person name="Yan Y."/>
            <person name="Sichtig H."/>
        </authorList>
    </citation>
    <scope>NUCLEOTIDE SEQUENCE [LARGE SCALE GENOMIC DNA]</scope>
    <source>
        <strain evidence="2 4">FDAARGOS_949</strain>
    </source>
</reference>
<dbReference type="Proteomes" id="UP001056386">
    <property type="component" value="Chromosome 1"/>
</dbReference>
<proteinExistence type="predicted"/>
<feature type="compositionally biased region" description="Low complexity" evidence="1">
    <location>
        <begin position="83"/>
        <end position="103"/>
    </location>
</feature>
<reference evidence="3" key="2">
    <citation type="submission" date="2022-06" db="EMBL/GenBank/DDBJ databases">
        <title>Draft genome sequence of Burkholderia glumae strain GR20004 isolated from rice panicle showing bacterial panicle blight.</title>
        <authorList>
            <person name="Choi S.Y."/>
            <person name="Lee Y.H."/>
        </authorList>
    </citation>
    <scope>NUCLEOTIDE SEQUENCE</scope>
    <source>
        <strain evidence="3">GR20004</strain>
    </source>
</reference>
<evidence type="ECO:0000313" key="5">
    <source>
        <dbReference type="Proteomes" id="UP001056386"/>
    </source>
</evidence>
<organism evidence="2 4">
    <name type="scientific">Burkholderia glumae</name>
    <name type="common">Pseudomonas glumae</name>
    <dbReference type="NCBI Taxonomy" id="337"/>
    <lineage>
        <taxon>Bacteria</taxon>
        <taxon>Pseudomonadati</taxon>
        <taxon>Pseudomonadota</taxon>
        <taxon>Betaproteobacteria</taxon>
        <taxon>Burkholderiales</taxon>
        <taxon>Burkholderiaceae</taxon>
        <taxon>Burkholderia</taxon>
    </lineage>
</organism>
<accession>A0AAQ0BSW8</accession>
<dbReference type="Proteomes" id="UP000594892">
    <property type="component" value="Chromosome 2"/>
</dbReference>
<evidence type="ECO:0000256" key="1">
    <source>
        <dbReference type="SAM" id="MobiDB-lite"/>
    </source>
</evidence>
<keyword evidence="5" id="KW-1185">Reference proteome</keyword>
<feature type="region of interest" description="Disordered" evidence="1">
    <location>
        <begin position="34"/>
        <end position="136"/>
    </location>
</feature>
<protein>
    <submittedName>
        <fullName evidence="2">Uncharacterized protein</fullName>
    </submittedName>
</protein>
<evidence type="ECO:0000313" key="4">
    <source>
        <dbReference type="Proteomes" id="UP000594892"/>
    </source>
</evidence>
<dbReference type="EMBL" id="CP099587">
    <property type="protein sequence ID" value="USS46274.1"/>
    <property type="molecule type" value="Genomic_DNA"/>
</dbReference>
<dbReference type="RefSeq" id="WP_127913973.1">
    <property type="nucleotide sequence ID" value="NZ_CP021074.1"/>
</dbReference>
<dbReference type="AlphaFoldDB" id="A0AAQ0BSW8"/>
<feature type="compositionally biased region" description="Low complexity" evidence="1">
    <location>
        <begin position="123"/>
        <end position="136"/>
    </location>
</feature>
<dbReference type="GeneID" id="45699063"/>
<evidence type="ECO:0000313" key="2">
    <source>
        <dbReference type="EMBL" id="QPQ91780.1"/>
    </source>
</evidence>
<sequence length="136" mass="13468">MSYALWEGLAVANVSRPLLAAAGAGIDASPAAGIAPRTQAAHPIAGSPAARRPFPPRTHQDLRRPMANHEVSATMPRVVDRPAGGARSGSMAAHRASRAASAREAADGINGGVEQPTTPDSGAPPAAQAGPGAASG</sequence>
<gene>
    <name evidence="2" type="ORF">I6H06_21930</name>
    <name evidence="3" type="ORF">NFI99_15200</name>
</gene>
<dbReference type="EMBL" id="CP065601">
    <property type="protein sequence ID" value="QPQ91780.1"/>
    <property type="molecule type" value="Genomic_DNA"/>
</dbReference>